<dbReference type="Gene3D" id="3.60.21.10">
    <property type="match status" value="1"/>
</dbReference>
<keyword evidence="7 9" id="KW-0378">Hydrolase</keyword>
<dbReference type="SUPFAM" id="SSF56300">
    <property type="entry name" value="Metallo-dependent phosphatases"/>
    <property type="match status" value="1"/>
</dbReference>
<dbReference type="Gene3D" id="3.90.780.10">
    <property type="entry name" value="5'-Nucleotidase, C-terminal domain"/>
    <property type="match status" value="1"/>
</dbReference>
<dbReference type="GO" id="GO:0046872">
    <property type="term" value="F:metal ion binding"/>
    <property type="evidence" value="ECO:0007669"/>
    <property type="project" value="UniProtKB-KW"/>
</dbReference>
<evidence type="ECO:0000256" key="2">
    <source>
        <dbReference type="ARBA" id="ARBA00006654"/>
    </source>
</evidence>
<dbReference type="GO" id="GO:0006196">
    <property type="term" value="P:AMP catabolic process"/>
    <property type="evidence" value="ECO:0007669"/>
    <property type="project" value="TreeGrafter"/>
</dbReference>
<evidence type="ECO:0000256" key="4">
    <source>
        <dbReference type="ARBA" id="ARBA00022723"/>
    </source>
</evidence>
<dbReference type="PROSITE" id="PS50878">
    <property type="entry name" value="RT_POL"/>
    <property type="match status" value="1"/>
</dbReference>
<dbReference type="Pfam" id="PF02872">
    <property type="entry name" value="5_nucleotid_C"/>
    <property type="match status" value="1"/>
</dbReference>
<reference evidence="9" key="1">
    <citation type="submission" date="2021-02" db="EMBL/GenBank/DDBJ databases">
        <authorList>
            <person name="Bekaert M."/>
        </authorList>
    </citation>
    <scope>NUCLEOTIDE SEQUENCE</scope>
    <source>
        <strain evidence="9">IoA-00</strain>
    </source>
</reference>
<name>A0A7R8CBV7_LEPSM</name>
<comment type="similarity">
    <text evidence="2">Belongs to the 5'-nucleotidase family.</text>
</comment>
<dbReference type="Pfam" id="PF17919">
    <property type="entry name" value="RT_RNaseH_2"/>
    <property type="match status" value="1"/>
</dbReference>
<organism evidence="9 10">
    <name type="scientific">Lepeophtheirus salmonis</name>
    <name type="common">Salmon louse</name>
    <name type="synonym">Caligus salmonis</name>
    <dbReference type="NCBI Taxonomy" id="72036"/>
    <lineage>
        <taxon>Eukaryota</taxon>
        <taxon>Metazoa</taxon>
        <taxon>Ecdysozoa</taxon>
        <taxon>Arthropoda</taxon>
        <taxon>Crustacea</taxon>
        <taxon>Multicrustacea</taxon>
        <taxon>Hexanauplia</taxon>
        <taxon>Copepoda</taxon>
        <taxon>Siphonostomatoida</taxon>
        <taxon>Caligidae</taxon>
        <taxon>Lepeophtheirus</taxon>
    </lineage>
</organism>
<dbReference type="OrthoDB" id="7722975at2759"/>
<dbReference type="PANTHER" id="PTHR11575">
    <property type="entry name" value="5'-NUCLEOTIDASE-RELATED"/>
    <property type="match status" value="1"/>
</dbReference>
<keyword evidence="5" id="KW-0732">Signal</keyword>
<evidence type="ECO:0000313" key="10">
    <source>
        <dbReference type="Proteomes" id="UP000675881"/>
    </source>
</evidence>
<accession>A0A7R8CBV7</accession>
<comment type="catalytic activity">
    <reaction evidence="1">
        <text>a ribonucleoside 5'-phosphate + H2O = a ribonucleoside + phosphate</text>
        <dbReference type="Rhea" id="RHEA:12484"/>
        <dbReference type="ChEBI" id="CHEBI:15377"/>
        <dbReference type="ChEBI" id="CHEBI:18254"/>
        <dbReference type="ChEBI" id="CHEBI:43474"/>
        <dbReference type="ChEBI" id="CHEBI:58043"/>
        <dbReference type="EC" id="3.1.3.5"/>
    </reaction>
</comment>
<evidence type="ECO:0000256" key="3">
    <source>
        <dbReference type="ARBA" id="ARBA00012643"/>
    </source>
</evidence>
<dbReference type="InterPro" id="IPR004843">
    <property type="entry name" value="Calcineurin-like_PHP"/>
</dbReference>
<dbReference type="InterPro" id="IPR043128">
    <property type="entry name" value="Rev_trsase/Diguanyl_cyclase"/>
</dbReference>
<dbReference type="EMBL" id="HG994580">
    <property type="protein sequence ID" value="CAF2764846.1"/>
    <property type="molecule type" value="Genomic_DNA"/>
</dbReference>
<dbReference type="EC" id="3.1.3.5" evidence="3"/>
<dbReference type="FunFam" id="3.60.21.10:FF:000020">
    <property type="entry name" value="NT5E isoform 4"/>
    <property type="match status" value="1"/>
</dbReference>
<dbReference type="PRINTS" id="PR01607">
    <property type="entry name" value="APYRASEFAMLY"/>
</dbReference>
<dbReference type="AlphaFoldDB" id="A0A7R8CBV7"/>
<evidence type="ECO:0000256" key="5">
    <source>
        <dbReference type="ARBA" id="ARBA00022729"/>
    </source>
</evidence>
<dbReference type="InterPro" id="IPR043502">
    <property type="entry name" value="DNA/RNA_pol_sf"/>
</dbReference>
<dbReference type="SUPFAM" id="SSF56672">
    <property type="entry name" value="DNA/RNA polymerases"/>
    <property type="match status" value="1"/>
</dbReference>
<dbReference type="PANTHER" id="PTHR11575:SF24">
    <property type="entry name" value="5'-NUCLEOTIDASE"/>
    <property type="match status" value="1"/>
</dbReference>
<sequence>MDNMEKVVDDITLYDSSMHLHQQNVRKLLDRCRDTGITLNPKKFHYSQTEVKFAGFRVTSQGIQADPEKIKAIAQFPTPKNISDICSFLGLVEQLAGCSDTVSAKFMPLRPLLSPKNPNIWTKDHLRAFEEVKKCLVSPPILLTFDPKRDTMIQTDASRLNVLGYILLQKDEQDVWKLIECGSHFVTETEARYAMVKGDNFDLGLAMVDGLQEMVFRKLIKGKNNCLNGHNNKVRSHRYLFALKIQKDKDFPIMQRKPGRPGSMVGEDRKWATRETNKRKRLEKEQRPRLCHNIEDLTTCPSSIRKKQITNGSLLAAELKESFPTNVPLTLRWNGKLMPDLVGLEKIECLAILVSGEGIAFLSFFGLLLQIESNMVQGEDLELTVLHVNDMHVRFEEINTYGGPCKEDDDCYGGIARLQHKVNEIKSSEKNVIFLNGGDFYQGNIWYSHFKWRAVAYFGNLLNFTAMALGNHEFDDKVSGLVPFLNNKSFPCICANIDVSKEDQLIGKIPKSVVIQVASKKIGIIGYVTKHTDSISRPGELIKFIDEVEAIDKEAKKLKSEGIDILIALGHSGYEEDKRIAEFVPDIDFVVGGHSHSFLYTTMNGVKLPSRETPQGDYPTIVVQSSGKQVPVVQAFAYSKYLSYLKVNISDENEITSWKGHPILLNNSIPKDEKILKELIPWKNEIKNYAKEILGVTNVLLLQSRVRETNLGNFITDAMVYNLQDSHDVYLSLTNSGGIRASLEIGNITRDGLLTVIPFEHFFDIITIKGKYLREAFEKSVSSMSKDRKASSGGFLQVSGFKLVYNLCNPVGSRLVSIHVRKGINSSEYELLRLEKSYKHKECLFQGVTPDHVVLSKYITLSSPINETPISVRGGRIKIYPVLN</sequence>
<evidence type="ECO:0000259" key="8">
    <source>
        <dbReference type="PROSITE" id="PS50878"/>
    </source>
</evidence>
<dbReference type="InterPro" id="IPR036907">
    <property type="entry name" value="5'-Nucleotdase_C_sf"/>
</dbReference>
<dbReference type="PROSITE" id="PS00786">
    <property type="entry name" value="5_NUCLEOTIDASE_2"/>
    <property type="match status" value="1"/>
</dbReference>
<evidence type="ECO:0000313" key="9">
    <source>
        <dbReference type="EMBL" id="CAF2764846.1"/>
    </source>
</evidence>
<dbReference type="InterPro" id="IPR000477">
    <property type="entry name" value="RT_dom"/>
</dbReference>
<feature type="domain" description="Reverse transcriptase" evidence="8">
    <location>
        <begin position="1"/>
        <end position="58"/>
    </location>
</feature>
<dbReference type="GO" id="GO:0071897">
    <property type="term" value="P:DNA biosynthetic process"/>
    <property type="evidence" value="ECO:0007669"/>
    <property type="project" value="UniProtKB-ARBA"/>
</dbReference>
<evidence type="ECO:0000256" key="7">
    <source>
        <dbReference type="ARBA" id="ARBA00022801"/>
    </source>
</evidence>
<dbReference type="Pfam" id="PF00149">
    <property type="entry name" value="Metallophos"/>
    <property type="match status" value="1"/>
</dbReference>
<proteinExistence type="inferred from homology"/>
<gene>
    <name evidence="9" type="ORF">LSAA_407</name>
</gene>
<dbReference type="GO" id="GO:0005886">
    <property type="term" value="C:plasma membrane"/>
    <property type="evidence" value="ECO:0007669"/>
    <property type="project" value="TreeGrafter"/>
</dbReference>
<dbReference type="SUPFAM" id="SSF55816">
    <property type="entry name" value="5'-nucleotidase (syn. UDP-sugar hydrolase), C-terminal domain"/>
    <property type="match status" value="1"/>
</dbReference>
<dbReference type="GO" id="GO:0000166">
    <property type="term" value="F:nucleotide binding"/>
    <property type="evidence" value="ECO:0007669"/>
    <property type="project" value="UniProtKB-KW"/>
</dbReference>
<dbReference type="CDD" id="cd07409">
    <property type="entry name" value="MPP_CD73_N"/>
    <property type="match status" value="1"/>
</dbReference>
<evidence type="ECO:0000256" key="1">
    <source>
        <dbReference type="ARBA" id="ARBA00000815"/>
    </source>
</evidence>
<dbReference type="InterPro" id="IPR008334">
    <property type="entry name" value="5'-Nucleotdase_C"/>
</dbReference>
<keyword evidence="10" id="KW-1185">Reference proteome</keyword>
<evidence type="ECO:0000256" key="6">
    <source>
        <dbReference type="ARBA" id="ARBA00022741"/>
    </source>
</evidence>
<protein>
    <recommendedName>
        <fullName evidence="3">5'-nucleotidase</fullName>
        <ecNumber evidence="3">3.1.3.5</ecNumber>
    </recommendedName>
</protein>
<dbReference type="GO" id="GO:0008253">
    <property type="term" value="F:5'-nucleotidase activity"/>
    <property type="evidence" value="ECO:0007669"/>
    <property type="project" value="UniProtKB-EC"/>
</dbReference>
<dbReference type="InterPro" id="IPR006146">
    <property type="entry name" value="5'-Nucleotdase_CS"/>
</dbReference>
<dbReference type="InterPro" id="IPR029052">
    <property type="entry name" value="Metallo-depent_PP-like"/>
</dbReference>
<dbReference type="InterPro" id="IPR006179">
    <property type="entry name" value="5_nucleotidase/apyrase"/>
</dbReference>
<keyword evidence="6" id="KW-0547">Nucleotide-binding</keyword>
<keyword evidence="4" id="KW-0479">Metal-binding</keyword>
<dbReference type="Gene3D" id="3.30.70.270">
    <property type="match status" value="2"/>
</dbReference>
<dbReference type="InterPro" id="IPR041577">
    <property type="entry name" value="RT_RNaseH_2"/>
</dbReference>
<dbReference type="Proteomes" id="UP000675881">
    <property type="component" value="Chromosome 1"/>
</dbReference>